<keyword evidence="5" id="KW-1185">Reference proteome</keyword>
<dbReference type="InterPro" id="IPR007837">
    <property type="entry name" value="DinB"/>
</dbReference>
<dbReference type="GO" id="GO:0046872">
    <property type="term" value="F:metal ion binding"/>
    <property type="evidence" value="ECO:0007669"/>
    <property type="project" value="UniProtKB-KW"/>
</dbReference>
<evidence type="ECO:0000256" key="3">
    <source>
        <dbReference type="PIRSR" id="PIRSR607837-1"/>
    </source>
</evidence>
<evidence type="ECO:0000313" key="4">
    <source>
        <dbReference type="EMBL" id="ADB18556.1"/>
    </source>
</evidence>
<comment type="similarity">
    <text evidence="1">Belongs to the DinB family.</text>
</comment>
<dbReference type="OrthoDB" id="119432at2"/>
<protein>
    <submittedName>
        <fullName evidence="4">DinB family protein</fullName>
    </submittedName>
</protein>
<feature type="binding site" evidence="3">
    <location>
        <position position="148"/>
    </location>
    <ligand>
        <name>a divalent metal cation</name>
        <dbReference type="ChEBI" id="CHEBI:60240"/>
    </ligand>
</feature>
<keyword evidence="2 3" id="KW-0479">Metal-binding</keyword>
<dbReference type="STRING" id="530564.Psta_3902"/>
<dbReference type="KEGG" id="psl:Psta_3902"/>
<dbReference type="SUPFAM" id="SSF109854">
    <property type="entry name" value="DinB/YfiT-like putative metalloenzymes"/>
    <property type="match status" value="1"/>
</dbReference>
<dbReference type="Pfam" id="PF05163">
    <property type="entry name" value="DinB"/>
    <property type="match status" value="1"/>
</dbReference>
<proteinExistence type="inferred from homology"/>
<dbReference type="Proteomes" id="UP000001887">
    <property type="component" value="Chromosome"/>
</dbReference>
<gene>
    <name evidence="4" type="ordered locus">Psta_3902</name>
</gene>
<evidence type="ECO:0000313" key="5">
    <source>
        <dbReference type="Proteomes" id="UP000001887"/>
    </source>
</evidence>
<dbReference type="Gene3D" id="1.20.120.450">
    <property type="entry name" value="dinb family like domain"/>
    <property type="match status" value="1"/>
</dbReference>
<name>D2R171_PIRSD</name>
<sequence length="179" mass="19837">MATQLQTFAALSLASLLLEEFERELPTTRKFLERVPDDQLLWQPHEKSLTAGQLALHIAMSPQGVIGLATPDEAAIPEFGGGFPQPQSIQEVLDALEQGSQVVQGYLSTVSDERLLQTLTLTFAGKPLLTMPRHLFLRNILLNHWYHHRGQLGVYLRLLGAKVPSSYGPSGDEKPDFLP</sequence>
<dbReference type="InterPro" id="IPR034660">
    <property type="entry name" value="DinB/YfiT-like"/>
</dbReference>
<organism evidence="4 5">
    <name type="scientific">Pirellula staleyi (strain ATCC 27377 / DSM 6068 / ICPB 4128)</name>
    <name type="common">Pirella staleyi</name>
    <dbReference type="NCBI Taxonomy" id="530564"/>
    <lineage>
        <taxon>Bacteria</taxon>
        <taxon>Pseudomonadati</taxon>
        <taxon>Planctomycetota</taxon>
        <taxon>Planctomycetia</taxon>
        <taxon>Pirellulales</taxon>
        <taxon>Pirellulaceae</taxon>
        <taxon>Pirellula</taxon>
    </lineage>
</organism>
<dbReference type="AlphaFoldDB" id="D2R171"/>
<feature type="binding site" evidence="3">
    <location>
        <position position="144"/>
    </location>
    <ligand>
        <name>a divalent metal cation</name>
        <dbReference type="ChEBI" id="CHEBI:60240"/>
    </ligand>
</feature>
<evidence type="ECO:0000256" key="1">
    <source>
        <dbReference type="ARBA" id="ARBA00008635"/>
    </source>
</evidence>
<dbReference type="HOGENOM" id="CLU_1633040_0_0_0"/>
<dbReference type="eggNOG" id="COG2318">
    <property type="taxonomic scope" value="Bacteria"/>
</dbReference>
<accession>D2R171</accession>
<feature type="binding site" evidence="3">
    <location>
        <position position="57"/>
    </location>
    <ligand>
        <name>a divalent metal cation</name>
        <dbReference type="ChEBI" id="CHEBI:60240"/>
    </ligand>
</feature>
<reference evidence="4 5" key="1">
    <citation type="journal article" date="2009" name="Stand. Genomic Sci.">
        <title>Complete genome sequence of Pirellula staleyi type strain (ATCC 27377).</title>
        <authorList>
            <person name="Clum A."/>
            <person name="Tindall B.J."/>
            <person name="Sikorski J."/>
            <person name="Ivanova N."/>
            <person name="Mavrommatis K."/>
            <person name="Lucas S."/>
            <person name="Glavina del Rio T."/>
            <person name="Nolan M."/>
            <person name="Chen F."/>
            <person name="Tice H."/>
            <person name="Pitluck S."/>
            <person name="Cheng J.F."/>
            <person name="Chertkov O."/>
            <person name="Brettin T."/>
            <person name="Han C."/>
            <person name="Detter J.C."/>
            <person name="Kuske C."/>
            <person name="Bruce D."/>
            <person name="Goodwin L."/>
            <person name="Ovchinikova G."/>
            <person name="Pati A."/>
            <person name="Mikhailova N."/>
            <person name="Chen A."/>
            <person name="Palaniappan K."/>
            <person name="Land M."/>
            <person name="Hauser L."/>
            <person name="Chang Y.J."/>
            <person name="Jeffries C.D."/>
            <person name="Chain P."/>
            <person name="Rohde M."/>
            <person name="Goker M."/>
            <person name="Bristow J."/>
            <person name="Eisen J.A."/>
            <person name="Markowitz V."/>
            <person name="Hugenholtz P."/>
            <person name="Kyrpides N.C."/>
            <person name="Klenk H.P."/>
            <person name="Lapidus A."/>
        </authorList>
    </citation>
    <scope>NUCLEOTIDE SEQUENCE [LARGE SCALE GENOMIC DNA]</scope>
    <source>
        <strain evidence="5">ATCC 27377 / DSM 6068 / ICPB 4128</strain>
    </source>
</reference>
<dbReference type="EMBL" id="CP001848">
    <property type="protein sequence ID" value="ADB18556.1"/>
    <property type="molecule type" value="Genomic_DNA"/>
</dbReference>
<evidence type="ECO:0000256" key="2">
    <source>
        <dbReference type="ARBA" id="ARBA00022723"/>
    </source>
</evidence>